<dbReference type="EMBL" id="JASCZI010182771">
    <property type="protein sequence ID" value="MED6188584.1"/>
    <property type="molecule type" value="Genomic_DNA"/>
</dbReference>
<accession>A0ABU6WRQ9</accession>
<reference evidence="1 2" key="1">
    <citation type="journal article" date="2023" name="Plants (Basel)">
        <title>Bridging the Gap: Combining Genomics and Transcriptomics Approaches to Understand Stylosanthes scabra, an Orphan Legume from the Brazilian Caatinga.</title>
        <authorList>
            <person name="Ferreira-Neto J.R.C."/>
            <person name="da Silva M.D."/>
            <person name="Binneck E."/>
            <person name="de Melo N.F."/>
            <person name="da Silva R.H."/>
            <person name="de Melo A.L.T.M."/>
            <person name="Pandolfi V."/>
            <person name="Bustamante F.O."/>
            <person name="Brasileiro-Vidal A.C."/>
            <person name="Benko-Iseppon A.M."/>
        </authorList>
    </citation>
    <scope>NUCLEOTIDE SEQUENCE [LARGE SCALE GENOMIC DNA]</scope>
    <source>
        <tissue evidence="1">Leaves</tissue>
    </source>
</reference>
<evidence type="ECO:0000313" key="1">
    <source>
        <dbReference type="EMBL" id="MED6188584.1"/>
    </source>
</evidence>
<name>A0ABU6WRQ9_9FABA</name>
<sequence length="80" mass="9224">ETRNITIINVHQGFNKQVMEEAYSYDQGYTPWNPPPYQHHAPRYNAYQSNGYGDVSYGYEDPSPLYPPSQNGIEEALQLL</sequence>
<comment type="caution">
    <text evidence="1">The sequence shown here is derived from an EMBL/GenBank/DDBJ whole genome shotgun (WGS) entry which is preliminary data.</text>
</comment>
<organism evidence="1 2">
    <name type="scientific">Stylosanthes scabra</name>
    <dbReference type="NCBI Taxonomy" id="79078"/>
    <lineage>
        <taxon>Eukaryota</taxon>
        <taxon>Viridiplantae</taxon>
        <taxon>Streptophyta</taxon>
        <taxon>Embryophyta</taxon>
        <taxon>Tracheophyta</taxon>
        <taxon>Spermatophyta</taxon>
        <taxon>Magnoliopsida</taxon>
        <taxon>eudicotyledons</taxon>
        <taxon>Gunneridae</taxon>
        <taxon>Pentapetalae</taxon>
        <taxon>rosids</taxon>
        <taxon>fabids</taxon>
        <taxon>Fabales</taxon>
        <taxon>Fabaceae</taxon>
        <taxon>Papilionoideae</taxon>
        <taxon>50 kb inversion clade</taxon>
        <taxon>dalbergioids sensu lato</taxon>
        <taxon>Dalbergieae</taxon>
        <taxon>Pterocarpus clade</taxon>
        <taxon>Stylosanthes</taxon>
    </lineage>
</organism>
<keyword evidence="2" id="KW-1185">Reference proteome</keyword>
<evidence type="ECO:0000313" key="2">
    <source>
        <dbReference type="Proteomes" id="UP001341840"/>
    </source>
</evidence>
<proteinExistence type="predicted"/>
<protein>
    <submittedName>
        <fullName evidence="1">Uncharacterized protein</fullName>
    </submittedName>
</protein>
<gene>
    <name evidence="1" type="ORF">PIB30_087250</name>
</gene>
<dbReference type="Proteomes" id="UP001341840">
    <property type="component" value="Unassembled WGS sequence"/>
</dbReference>
<feature type="non-terminal residue" evidence="1">
    <location>
        <position position="1"/>
    </location>
</feature>